<reference evidence="1" key="1">
    <citation type="submission" date="2022-04" db="EMBL/GenBank/DDBJ databases">
        <title>Genome of the entomopathogenic fungus Entomophthora muscae.</title>
        <authorList>
            <person name="Elya C."/>
            <person name="Lovett B.R."/>
            <person name="Lee E."/>
            <person name="Macias A.M."/>
            <person name="Hajek A.E."/>
            <person name="De Bivort B.L."/>
            <person name="Kasson M.T."/>
            <person name="De Fine Licht H.H."/>
            <person name="Stajich J.E."/>
        </authorList>
    </citation>
    <scope>NUCLEOTIDE SEQUENCE</scope>
    <source>
        <strain evidence="1">Berkeley</strain>
    </source>
</reference>
<keyword evidence="2" id="KW-1185">Reference proteome</keyword>
<comment type="caution">
    <text evidence="1">The sequence shown here is derived from an EMBL/GenBank/DDBJ whole genome shotgun (WGS) entry which is preliminary data.</text>
</comment>
<dbReference type="EMBL" id="QTSX02005020">
    <property type="protein sequence ID" value="KAJ9062172.1"/>
    <property type="molecule type" value="Genomic_DNA"/>
</dbReference>
<accession>A0ACC2SIQ4</accession>
<evidence type="ECO:0000313" key="1">
    <source>
        <dbReference type="EMBL" id="KAJ9062172.1"/>
    </source>
</evidence>
<proteinExistence type="predicted"/>
<dbReference type="Proteomes" id="UP001165960">
    <property type="component" value="Unassembled WGS sequence"/>
</dbReference>
<protein>
    <submittedName>
        <fullName evidence="1">Uncharacterized protein</fullName>
    </submittedName>
</protein>
<evidence type="ECO:0000313" key="2">
    <source>
        <dbReference type="Proteomes" id="UP001165960"/>
    </source>
</evidence>
<sequence>MSGLIAVGLPSTFKDSPSGKFSYKVVTISENKINSEDPNKKLSDELGFKEKKALVLKIGEEYQAIDAFCPHQGYPLAHGNLVDIEDFGVCFGKAIKCPAHFWTFGLDNGQCDRSPHKLKVYNCTTDSSGTVFISPKPKDV</sequence>
<organism evidence="1 2">
    <name type="scientific">Entomophthora muscae</name>
    <dbReference type="NCBI Taxonomy" id="34485"/>
    <lineage>
        <taxon>Eukaryota</taxon>
        <taxon>Fungi</taxon>
        <taxon>Fungi incertae sedis</taxon>
        <taxon>Zoopagomycota</taxon>
        <taxon>Entomophthoromycotina</taxon>
        <taxon>Entomophthoromycetes</taxon>
        <taxon>Entomophthorales</taxon>
        <taxon>Entomophthoraceae</taxon>
        <taxon>Entomophthora</taxon>
    </lineage>
</organism>
<name>A0ACC2SIQ4_9FUNG</name>
<gene>
    <name evidence="1" type="ORF">DSO57_1013453</name>
</gene>